<dbReference type="EMBL" id="JAEQNA010000002">
    <property type="protein sequence ID" value="MBL0420349.1"/>
    <property type="molecule type" value="Genomic_DNA"/>
</dbReference>
<dbReference type="Gene3D" id="3.40.1520.20">
    <property type="match status" value="1"/>
</dbReference>
<evidence type="ECO:0000256" key="2">
    <source>
        <dbReference type="SAM" id="SignalP"/>
    </source>
</evidence>
<dbReference type="Proteomes" id="UP000613011">
    <property type="component" value="Unassembled WGS sequence"/>
</dbReference>
<protein>
    <submittedName>
        <fullName evidence="4">BON domain-containing protein</fullName>
    </submittedName>
</protein>
<dbReference type="PANTHER" id="PTHR34606:SF15">
    <property type="entry name" value="BON DOMAIN-CONTAINING PROTEIN"/>
    <property type="match status" value="1"/>
</dbReference>
<evidence type="ECO:0000313" key="5">
    <source>
        <dbReference type="Proteomes" id="UP000613011"/>
    </source>
</evidence>
<dbReference type="InterPro" id="IPR051686">
    <property type="entry name" value="Lipoprotein_DolP"/>
</dbReference>
<evidence type="ECO:0000313" key="4">
    <source>
        <dbReference type="EMBL" id="MBL0420349.1"/>
    </source>
</evidence>
<gene>
    <name evidence="4" type="ORF">JI739_08340</name>
</gene>
<feature type="region of interest" description="Disordered" evidence="1">
    <location>
        <begin position="30"/>
        <end position="62"/>
    </location>
</feature>
<sequence>MHQLRSKRLMAASSVAVLLALSAGHAAAEATATDSRESAAQARERDYAPVGNVKPGVYAPTGESNRGIAEAIGDAALIARINMRLAAEENLSAQDIKVHSLDNVVTLRGVVPSEEAKLHAERLVRENYSEVRQVRNELRVDAQAARMDGERRGDARMGAGPARHPEQQSDR</sequence>
<name>A0A937D1B5_9BURK</name>
<reference evidence="4" key="1">
    <citation type="submission" date="2021-01" db="EMBL/GenBank/DDBJ databases">
        <title>Ramlibacter sp. strain AW1 16S ribosomal RNA gene Genome sequencing and assembly.</title>
        <authorList>
            <person name="Kang M."/>
        </authorList>
    </citation>
    <scope>NUCLEOTIDE SEQUENCE</scope>
    <source>
        <strain evidence="4">AW1</strain>
    </source>
</reference>
<organism evidence="4 5">
    <name type="scientific">Ramlibacter aurantiacus</name>
    <dbReference type="NCBI Taxonomy" id="2801330"/>
    <lineage>
        <taxon>Bacteria</taxon>
        <taxon>Pseudomonadati</taxon>
        <taxon>Pseudomonadota</taxon>
        <taxon>Betaproteobacteria</taxon>
        <taxon>Burkholderiales</taxon>
        <taxon>Comamonadaceae</taxon>
        <taxon>Ramlibacter</taxon>
    </lineage>
</organism>
<evidence type="ECO:0000259" key="3">
    <source>
        <dbReference type="PROSITE" id="PS50914"/>
    </source>
</evidence>
<dbReference type="AlphaFoldDB" id="A0A937D1B5"/>
<dbReference type="Pfam" id="PF04972">
    <property type="entry name" value="BON"/>
    <property type="match status" value="1"/>
</dbReference>
<evidence type="ECO:0000256" key="1">
    <source>
        <dbReference type="SAM" id="MobiDB-lite"/>
    </source>
</evidence>
<comment type="caution">
    <text evidence="4">The sequence shown here is derived from an EMBL/GenBank/DDBJ whole genome shotgun (WGS) entry which is preliminary data.</text>
</comment>
<feature type="region of interest" description="Disordered" evidence="1">
    <location>
        <begin position="142"/>
        <end position="171"/>
    </location>
</feature>
<feature type="domain" description="BON" evidence="3">
    <location>
        <begin position="73"/>
        <end position="142"/>
    </location>
</feature>
<dbReference type="PROSITE" id="PS50914">
    <property type="entry name" value="BON"/>
    <property type="match status" value="1"/>
</dbReference>
<accession>A0A937D1B5</accession>
<dbReference type="InterPro" id="IPR007055">
    <property type="entry name" value="BON_dom"/>
</dbReference>
<keyword evidence="5" id="KW-1185">Reference proteome</keyword>
<feature type="chain" id="PRO_5037887327" evidence="2">
    <location>
        <begin position="29"/>
        <end position="171"/>
    </location>
</feature>
<feature type="signal peptide" evidence="2">
    <location>
        <begin position="1"/>
        <end position="28"/>
    </location>
</feature>
<keyword evidence="2" id="KW-0732">Signal</keyword>
<dbReference type="PANTHER" id="PTHR34606">
    <property type="entry name" value="BON DOMAIN-CONTAINING PROTEIN"/>
    <property type="match status" value="1"/>
</dbReference>
<proteinExistence type="predicted"/>
<dbReference type="RefSeq" id="WP_201683430.1">
    <property type="nucleotide sequence ID" value="NZ_JAEQNA010000002.1"/>
</dbReference>
<feature type="compositionally biased region" description="Basic and acidic residues" evidence="1">
    <location>
        <begin position="34"/>
        <end position="47"/>
    </location>
</feature>